<dbReference type="Pfam" id="PF02624">
    <property type="entry name" value="YcaO"/>
    <property type="match status" value="1"/>
</dbReference>
<reference evidence="2 3" key="1">
    <citation type="submission" date="2019-10" db="EMBL/GenBank/DDBJ databases">
        <title>Whole genome shotgun sequence of Acrocarpospora macrocephala NBRC 16266.</title>
        <authorList>
            <person name="Ichikawa N."/>
            <person name="Kimura A."/>
            <person name="Kitahashi Y."/>
            <person name="Komaki H."/>
            <person name="Oguchi A."/>
        </authorList>
    </citation>
    <scope>NUCLEOTIDE SEQUENCE [LARGE SCALE GENOMIC DNA]</scope>
    <source>
        <strain evidence="2 3">NBRC 16266</strain>
    </source>
</reference>
<dbReference type="Gene3D" id="3.30.1330.230">
    <property type="match status" value="1"/>
</dbReference>
<dbReference type="PANTHER" id="PTHR37809:SF1">
    <property type="entry name" value="RIBOSOMAL PROTEIN S12 METHYLTHIOTRANSFERASE ACCESSORY FACTOR YCAO"/>
    <property type="match status" value="1"/>
</dbReference>
<dbReference type="InterPro" id="IPR003776">
    <property type="entry name" value="YcaO-like_dom"/>
</dbReference>
<gene>
    <name evidence="2" type="ORF">Amac_012880</name>
</gene>
<name>A0A5M3WLB1_9ACTN</name>
<dbReference type="Gene3D" id="3.40.50.720">
    <property type="entry name" value="NAD(P)-binding Rossmann-like Domain"/>
    <property type="match status" value="1"/>
</dbReference>
<sequence length="638" mass="69023">MLRLAPGHHLHPGPDGVWRQHAPDGRVTLVNAPDALMRAFARGELPDDEELLRAFEDRGLLVRETPVEPSGVVHVVGYGPVADQVERLLEQQVKVVRGPLGGTPDMVVACAGWLPDAEWLEIDRWCLERGVPWHRCHVEGLRLFAGPCGVPYTDVRARRLAASGLPGELVAHWAYLDAGDTPPVPWPSVGGVAVVAGLIVADVLAVLSGRTVPACQYEFDPTDNEVTHHPVLSLTEPSGTALVDPRLGVITKVVREPSAVPSCVIYRAYVADTRTFAPWPADRVAGGAALADPARARAAAIGEAVERYCGNAPPKATARAAYLDLPNAVDPEEFALYSADQYAARGFPFVPMSRELVQDWISGRDLATGDPVCVPSALVLLNRRREPYTNFQMSAGIAAGRGCAAAEEAALNELYERDALTTWWMRGGPAGELRLDGPDELVSAIAGAEAQGLTVTLLRIPSDFRRLVVGVFIEDAFQHIVGFGAACRATAGEAAAKAFTEACVSYTNSIKLLDAATYETADHPYRPYRKDRAYRDDFRADWHDLTDLELNLQLYLDPRMQGPNLDRLRYPEQITLPEPLPEPRAISVDLTTPDILGTGLRVVRVVVPGLYGNAPAAFPLLGGTRLGRPVVLDPLPLA</sequence>
<keyword evidence="3" id="KW-1185">Reference proteome</keyword>
<comment type="caution">
    <text evidence="2">The sequence shown here is derived from an EMBL/GenBank/DDBJ whole genome shotgun (WGS) entry which is preliminary data.</text>
</comment>
<evidence type="ECO:0000313" key="3">
    <source>
        <dbReference type="Proteomes" id="UP000331127"/>
    </source>
</evidence>
<protein>
    <recommendedName>
        <fullName evidence="1">YcaO domain-containing protein</fullName>
    </recommendedName>
</protein>
<dbReference type="Gene3D" id="3.30.40.250">
    <property type="match status" value="1"/>
</dbReference>
<dbReference type="Gene3D" id="3.30.160.660">
    <property type="match status" value="1"/>
</dbReference>
<dbReference type="AlphaFoldDB" id="A0A5M3WLB1"/>
<dbReference type="PROSITE" id="PS51664">
    <property type="entry name" value="YCAO"/>
    <property type="match status" value="1"/>
</dbReference>
<proteinExistence type="predicted"/>
<dbReference type="EMBL" id="BLAE01000007">
    <property type="protein sequence ID" value="GES07693.1"/>
    <property type="molecule type" value="Genomic_DNA"/>
</dbReference>
<accession>A0A5M3WLB1</accession>
<evidence type="ECO:0000259" key="1">
    <source>
        <dbReference type="PROSITE" id="PS51664"/>
    </source>
</evidence>
<dbReference type="Proteomes" id="UP000331127">
    <property type="component" value="Unassembled WGS sequence"/>
</dbReference>
<dbReference type="PANTHER" id="PTHR37809">
    <property type="entry name" value="RIBOSOMAL PROTEIN S12 METHYLTHIOTRANSFERASE ACCESSORY FACTOR YCAO"/>
    <property type="match status" value="1"/>
</dbReference>
<evidence type="ECO:0000313" key="2">
    <source>
        <dbReference type="EMBL" id="GES07693.1"/>
    </source>
</evidence>
<organism evidence="2 3">
    <name type="scientific">Acrocarpospora macrocephala</name>
    <dbReference type="NCBI Taxonomy" id="150177"/>
    <lineage>
        <taxon>Bacteria</taxon>
        <taxon>Bacillati</taxon>
        <taxon>Actinomycetota</taxon>
        <taxon>Actinomycetes</taxon>
        <taxon>Streptosporangiales</taxon>
        <taxon>Streptosporangiaceae</taxon>
        <taxon>Acrocarpospora</taxon>
    </lineage>
</organism>
<feature type="domain" description="YcaO" evidence="1">
    <location>
        <begin position="287"/>
        <end position="638"/>
    </location>
</feature>